<reference evidence="3" key="2">
    <citation type="submission" date="2023-02" db="EMBL/GenBank/DDBJ databases">
        <authorList>
            <consortium name="DOE Joint Genome Institute"/>
            <person name="Mondo S.J."/>
            <person name="Chang Y."/>
            <person name="Wang Y."/>
            <person name="Ahrendt S."/>
            <person name="Andreopoulos W."/>
            <person name="Barry K."/>
            <person name="Beard J."/>
            <person name="Benny G.L."/>
            <person name="Blankenship S."/>
            <person name="Bonito G."/>
            <person name="Cuomo C."/>
            <person name="Desiro A."/>
            <person name="Gervers K.A."/>
            <person name="Hundley H."/>
            <person name="Kuo A."/>
            <person name="LaButti K."/>
            <person name="Lang B.F."/>
            <person name="Lipzen A."/>
            <person name="O'Donnell K."/>
            <person name="Pangilinan J."/>
            <person name="Reynolds N."/>
            <person name="Sandor L."/>
            <person name="Smith M.W."/>
            <person name="Tsang A."/>
            <person name="Grigoriev I.V."/>
            <person name="Stajich J.E."/>
            <person name="Spatafora J.W."/>
        </authorList>
    </citation>
    <scope>NUCLEOTIDE SEQUENCE</scope>
    <source>
        <strain evidence="3">RSA 2281</strain>
    </source>
</reference>
<dbReference type="Gene3D" id="3.80.10.10">
    <property type="entry name" value="Ribonuclease Inhibitor"/>
    <property type="match status" value="1"/>
</dbReference>
<evidence type="ECO:0000256" key="1">
    <source>
        <dbReference type="SAM" id="MobiDB-lite"/>
    </source>
</evidence>
<dbReference type="InterPro" id="IPR032675">
    <property type="entry name" value="LRR_dom_sf"/>
</dbReference>
<dbReference type="AlphaFoldDB" id="A0AAD5JM34"/>
<accession>A0AAD5JM34</accession>
<protein>
    <recommendedName>
        <fullName evidence="2">F-box domain-containing protein</fullName>
    </recommendedName>
</protein>
<keyword evidence="4" id="KW-1185">Reference proteome</keyword>
<organism evidence="3 4">
    <name type="scientific">Phascolomyces articulosus</name>
    <dbReference type="NCBI Taxonomy" id="60185"/>
    <lineage>
        <taxon>Eukaryota</taxon>
        <taxon>Fungi</taxon>
        <taxon>Fungi incertae sedis</taxon>
        <taxon>Mucoromycota</taxon>
        <taxon>Mucoromycotina</taxon>
        <taxon>Mucoromycetes</taxon>
        <taxon>Mucorales</taxon>
        <taxon>Lichtheimiaceae</taxon>
        <taxon>Phascolomyces</taxon>
    </lineage>
</organism>
<dbReference type="SUPFAM" id="SSF81383">
    <property type="entry name" value="F-box domain"/>
    <property type="match status" value="1"/>
</dbReference>
<feature type="compositionally biased region" description="Low complexity" evidence="1">
    <location>
        <begin position="22"/>
        <end position="34"/>
    </location>
</feature>
<dbReference type="InterPro" id="IPR001810">
    <property type="entry name" value="F-box_dom"/>
</dbReference>
<feature type="region of interest" description="Disordered" evidence="1">
    <location>
        <begin position="19"/>
        <end position="47"/>
    </location>
</feature>
<dbReference type="Pfam" id="PF12937">
    <property type="entry name" value="F-box-like"/>
    <property type="match status" value="1"/>
</dbReference>
<dbReference type="Gene3D" id="1.20.1280.50">
    <property type="match status" value="1"/>
</dbReference>
<dbReference type="SUPFAM" id="SSF52047">
    <property type="entry name" value="RNI-like"/>
    <property type="match status" value="1"/>
</dbReference>
<gene>
    <name evidence="3" type="ORF">BDA99DRAFT_543993</name>
</gene>
<dbReference type="InterPro" id="IPR036047">
    <property type="entry name" value="F-box-like_dom_sf"/>
</dbReference>
<comment type="caution">
    <text evidence="3">The sequence shown here is derived from an EMBL/GenBank/DDBJ whole genome shotgun (WGS) entry which is preliminary data.</text>
</comment>
<sequence>MSSLFKQAQNAILLAVSKLKADSSSSTPASPSPDSADDDTKNTTSQKIILTPSTSSKECLISAQLYQQQGDLNTALIIYAQGLQSIPSDDPEYPLLLKEKQKIAGKLKQRNKDGFYHLLPYDVLYMIFGYLEYKDLLHCSRICRRWFDFMMEWPDFWDTLTSAMPNMDQSTLITLLHGQTQELRLEAPIDPGVVHDIFSFLGAWEDNNFIQTIYLKKVDTSIPTLRLLEKATKCMLTSLKQIEWMSCRVKQEDILRYILPVCSPGLTGVSFSLNAGYVEPQNNFSNCLIDGRHFTITLYRTPPDKQQLLLSSTPDYLALTYIKLGSYYHPRQLNEYSSNGLYITAASLVKKCPNLVHLFLASNSTDARNISRCLLEVIKSCPHLKNLVIYKNANMPRTIMSDIDENEYGMPTAANITPPPKDKTASSTTTIFKKSYKSIFQLTTQGSASSTTRDGIRRFVFGHYNMGIESKDFIEVFKHSYASLELLYLGYDGMVLGPIALDKLASFGCPRLKEIRISTGDSHSVGGEPARPVISVVLKRLFSGCPSLEVIKLEESPKWTYRHLKLNGDIVETIAKKCPRLRHFHIIDFDKYGFDRNLWRRGFLSFINEAPSQLECLKMTKLDHETAYALVKNLESLKYLQIRWWIENSENTSDEKENMVEQMNNILTGRGGSLVVDPING</sequence>
<evidence type="ECO:0000313" key="4">
    <source>
        <dbReference type="Proteomes" id="UP001209540"/>
    </source>
</evidence>
<dbReference type="Proteomes" id="UP001209540">
    <property type="component" value="Unassembled WGS sequence"/>
</dbReference>
<reference evidence="3" key="1">
    <citation type="journal article" date="2022" name="IScience">
        <title>Evolution of zygomycete secretomes and the origins of terrestrial fungal ecologies.</title>
        <authorList>
            <person name="Chang Y."/>
            <person name="Wang Y."/>
            <person name="Mondo S."/>
            <person name="Ahrendt S."/>
            <person name="Andreopoulos W."/>
            <person name="Barry K."/>
            <person name="Beard J."/>
            <person name="Benny G.L."/>
            <person name="Blankenship S."/>
            <person name="Bonito G."/>
            <person name="Cuomo C."/>
            <person name="Desiro A."/>
            <person name="Gervers K.A."/>
            <person name="Hundley H."/>
            <person name="Kuo A."/>
            <person name="LaButti K."/>
            <person name="Lang B.F."/>
            <person name="Lipzen A."/>
            <person name="O'Donnell K."/>
            <person name="Pangilinan J."/>
            <person name="Reynolds N."/>
            <person name="Sandor L."/>
            <person name="Smith M.E."/>
            <person name="Tsang A."/>
            <person name="Grigoriev I.V."/>
            <person name="Stajich J.E."/>
            <person name="Spatafora J.W."/>
        </authorList>
    </citation>
    <scope>NUCLEOTIDE SEQUENCE</scope>
    <source>
        <strain evidence="3">RSA 2281</strain>
    </source>
</reference>
<dbReference type="PANTHER" id="PTHR38926">
    <property type="entry name" value="F-BOX DOMAIN CONTAINING PROTEIN, EXPRESSED"/>
    <property type="match status" value="1"/>
</dbReference>
<feature type="domain" description="F-box" evidence="2">
    <location>
        <begin position="113"/>
        <end position="160"/>
    </location>
</feature>
<dbReference type="CDD" id="cd09917">
    <property type="entry name" value="F-box_SF"/>
    <property type="match status" value="1"/>
</dbReference>
<dbReference type="SMART" id="SM00256">
    <property type="entry name" value="FBOX"/>
    <property type="match status" value="1"/>
</dbReference>
<dbReference type="EMBL" id="JAIXMP010000058">
    <property type="protein sequence ID" value="KAI9244586.1"/>
    <property type="molecule type" value="Genomic_DNA"/>
</dbReference>
<evidence type="ECO:0000313" key="3">
    <source>
        <dbReference type="EMBL" id="KAI9244586.1"/>
    </source>
</evidence>
<name>A0AAD5JM34_9FUNG</name>
<dbReference type="PANTHER" id="PTHR38926:SF72">
    <property type="entry name" value="IM:7136021-RELATED"/>
    <property type="match status" value="1"/>
</dbReference>
<proteinExistence type="predicted"/>
<evidence type="ECO:0000259" key="2">
    <source>
        <dbReference type="PROSITE" id="PS50181"/>
    </source>
</evidence>
<dbReference type="PROSITE" id="PS50181">
    <property type="entry name" value="FBOX"/>
    <property type="match status" value="1"/>
</dbReference>